<dbReference type="InterPro" id="IPR027417">
    <property type="entry name" value="P-loop_NTPase"/>
</dbReference>
<dbReference type="SMART" id="SM00129">
    <property type="entry name" value="KISc"/>
    <property type="match status" value="1"/>
</dbReference>
<dbReference type="AlphaFoldDB" id="A0A7S4L4J1"/>
<evidence type="ECO:0000256" key="4">
    <source>
        <dbReference type="PROSITE-ProRule" id="PRU00283"/>
    </source>
</evidence>
<evidence type="ECO:0000256" key="6">
    <source>
        <dbReference type="SAM" id="Coils"/>
    </source>
</evidence>
<dbReference type="InterPro" id="IPR001752">
    <property type="entry name" value="Kinesin_motor_dom"/>
</dbReference>
<dbReference type="GO" id="GO:0009507">
    <property type="term" value="C:chloroplast"/>
    <property type="evidence" value="ECO:0007669"/>
    <property type="project" value="UniProtKB-SubCell"/>
</dbReference>
<dbReference type="InterPro" id="IPR036961">
    <property type="entry name" value="Kinesin_motor_dom_sf"/>
</dbReference>
<feature type="compositionally biased region" description="Basic and acidic residues" evidence="7">
    <location>
        <begin position="525"/>
        <end position="538"/>
    </location>
</feature>
<dbReference type="GO" id="GO:0007018">
    <property type="term" value="P:microtubule-based movement"/>
    <property type="evidence" value="ECO:0007669"/>
    <property type="project" value="InterPro"/>
</dbReference>
<accession>A0A7S4L4J1</accession>
<dbReference type="EMBL" id="HBKN01029791">
    <property type="protein sequence ID" value="CAE2314042.1"/>
    <property type="molecule type" value="Transcribed_RNA"/>
</dbReference>
<comment type="similarity">
    <text evidence="4 5">Belongs to the TRAFAC class myosin-kinesin ATPase superfamily. Kinesin family.</text>
</comment>
<feature type="compositionally biased region" description="Basic and acidic residues" evidence="7">
    <location>
        <begin position="883"/>
        <end position="892"/>
    </location>
</feature>
<feature type="coiled-coil region" evidence="6">
    <location>
        <begin position="925"/>
        <end position="956"/>
    </location>
</feature>
<dbReference type="GO" id="GO:0008017">
    <property type="term" value="F:microtubule binding"/>
    <property type="evidence" value="ECO:0007669"/>
    <property type="project" value="InterPro"/>
</dbReference>
<keyword evidence="3 4" id="KW-0067">ATP-binding</keyword>
<dbReference type="SUPFAM" id="SSF52540">
    <property type="entry name" value="P-loop containing nucleoside triphosphate hydrolases"/>
    <property type="match status" value="1"/>
</dbReference>
<feature type="compositionally biased region" description="Polar residues" evidence="7">
    <location>
        <begin position="612"/>
        <end position="635"/>
    </location>
</feature>
<reference evidence="9" key="1">
    <citation type="submission" date="2021-01" db="EMBL/GenBank/DDBJ databases">
        <authorList>
            <person name="Corre E."/>
            <person name="Pelletier E."/>
            <person name="Niang G."/>
            <person name="Scheremetjew M."/>
            <person name="Finn R."/>
            <person name="Kale V."/>
            <person name="Holt S."/>
            <person name="Cochrane G."/>
            <person name="Meng A."/>
            <person name="Brown T."/>
            <person name="Cohen L."/>
        </authorList>
    </citation>
    <scope>NUCLEOTIDE SEQUENCE</scope>
    <source>
        <strain evidence="9">CCMP 2712</strain>
    </source>
</reference>
<evidence type="ECO:0000256" key="1">
    <source>
        <dbReference type="ARBA" id="ARBA00004229"/>
    </source>
</evidence>
<feature type="region of interest" description="Disordered" evidence="7">
    <location>
        <begin position="525"/>
        <end position="586"/>
    </location>
</feature>
<evidence type="ECO:0000256" key="2">
    <source>
        <dbReference type="ARBA" id="ARBA00022741"/>
    </source>
</evidence>
<dbReference type="PROSITE" id="PS00411">
    <property type="entry name" value="KINESIN_MOTOR_1"/>
    <property type="match status" value="1"/>
</dbReference>
<feature type="region of interest" description="Disordered" evidence="7">
    <location>
        <begin position="403"/>
        <end position="428"/>
    </location>
</feature>
<feature type="region of interest" description="Disordered" evidence="7">
    <location>
        <begin position="750"/>
        <end position="770"/>
    </location>
</feature>
<dbReference type="GO" id="GO:0007052">
    <property type="term" value="P:mitotic spindle organization"/>
    <property type="evidence" value="ECO:0007669"/>
    <property type="project" value="TreeGrafter"/>
</dbReference>
<keyword evidence="6" id="KW-0175">Coiled coil</keyword>
<feature type="compositionally biased region" description="Basic and acidic residues" evidence="7">
    <location>
        <begin position="573"/>
        <end position="586"/>
    </location>
</feature>
<feature type="region of interest" description="Disordered" evidence="7">
    <location>
        <begin position="457"/>
        <end position="500"/>
    </location>
</feature>
<dbReference type="CDD" id="cd00106">
    <property type="entry name" value="KISc"/>
    <property type="match status" value="1"/>
</dbReference>
<name>A0A7S4L4J1_GUITH</name>
<dbReference type="PROSITE" id="PS50067">
    <property type="entry name" value="KINESIN_MOTOR_2"/>
    <property type="match status" value="1"/>
</dbReference>
<feature type="compositionally biased region" description="Polar residues" evidence="7">
    <location>
        <begin position="710"/>
        <end position="730"/>
    </location>
</feature>
<feature type="region of interest" description="Disordered" evidence="7">
    <location>
        <begin position="804"/>
        <end position="850"/>
    </location>
</feature>
<feature type="coiled-coil region" evidence="6">
    <location>
        <begin position="361"/>
        <end position="388"/>
    </location>
</feature>
<feature type="domain" description="Kinesin motor" evidence="8">
    <location>
        <begin position="8"/>
        <end position="353"/>
    </location>
</feature>
<keyword evidence="2 4" id="KW-0547">Nucleotide-binding</keyword>
<dbReference type="GO" id="GO:0005875">
    <property type="term" value="C:microtubule associated complex"/>
    <property type="evidence" value="ECO:0007669"/>
    <property type="project" value="TreeGrafter"/>
</dbReference>
<organism evidence="9">
    <name type="scientific">Guillardia theta</name>
    <name type="common">Cryptophyte</name>
    <name type="synonym">Cryptomonas phi</name>
    <dbReference type="NCBI Taxonomy" id="55529"/>
    <lineage>
        <taxon>Eukaryota</taxon>
        <taxon>Cryptophyceae</taxon>
        <taxon>Pyrenomonadales</taxon>
        <taxon>Geminigeraceae</taxon>
        <taxon>Guillardia</taxon>
    </lineage>
</organism>
<feature type="compositionally biased region" description="Low complexity" evidence="7">
    <location>
        <begin position="810"/>
        <end position="822"/>
    </location>
</feature>
<keyword evidence="5" id="KW-0493">Microtubule</keyword>
<comment type="subcellular location">
    <subcellularLocation>
        <location evidence="1">Plastid</location>
        <location evidence="1">Chloroplast</location>
    </subcellularLocation>
</comment>
<keyword evidence="4 5" id="KW-0505">Motor protein</keyword>
<feature type="compositionally biased region" description="Basic and acidic residues" evidence="7">
    <location>
        <begin position="476"/>
        <end position="490"/>
    </location>
</feature>
<dbReference type="Pfam" id="PF00225">
    <property type="entry name" value="Kinesin"/>
    <property type="match status" value="1"/>
</dbReference>
<dbReference type="GO" id="GO:0003777">
    <property type="term" value="F:microtubule motor activity"/>
    <property type="evidence" value="ECO:0007669"/>
    <property type="project" value="InterPro"/>
</dbReference>
<dbReference type="FunFam" id="3.40.850.10:FF:000080">
    <property type="entry name" value="Kinesin-like protein"/>
    <property type="match status" value="1"/>
</dbReference>
<dbReference type="PANTHER" id="PTHR47969:SF33">
    <property type="entry name" value="KINESIN-LIKE PROTEIN"/>
    <property type="match status" value="1"/>
</dbReference>
<dbReference type="Gene3D" id="3.40.850.10">
    <property type="entry name" value="Kinesin motor domain"/>
    <property type="match status" value="1"/>
</dbReference>
<dbReference type="GO" id="GO:0005874">
    <property type="term" value="C:microtubule"/>
    <property type="evidence" value="ECO:0007669"/>
    <property type="project" value="UniProtKB-KW"/>
</dbReference>
<dbReference type="GO" id="GO:0005524">
    <property type="term" value="F:ATP binding"/>
    <property type="evidence" value="ECO:0007669"/>
    <property type="project" value="UniProtKB-UniRule"/>
</dbReference>
<proteinExistence type="inferred from homology"/>
<feature type="region of interest" description="Disordered" evidence="7">
    <location>
        <begin position="604"/>
        <end position="635"/>
    </location>
</feature>
<feature type="region of interest" description="Disordered" evidence="7">
    <location>
        <begin position="673"/>
        <end position="734"/>
    </location>
</feature>
<dbReference type="GO" id="GO:0051231">
    <property type="term" value="P:spindle elongation"/>
    <property type="evidence" value="ECO:0007669"/>
    <property type="project" value="TreeGrafter"/>
</dbReference>
<gene>
    <name evidence="9" type="ORF">GTHE00462_LOCUS23094</name>
</gene>
<dbReference type="PANTHER" id="PTHR47969">
    <property type="entry name" value="CHROMOSOME-ASSOCIATED KINESIN KIF4A-RELATED"/>
    <property type="match status" value="1"/>
</dbReference>
<evidence type="ECO:0000256" key="7">
    <source>
        <dbReference type="SAM" id="MobiDB-lite"/>
    </source>
</evidence>
<feature type="binding site" evidence="4">
    <location>
        <begin position="96"/>
        <end position="103"/>
    </location>
    <ligand>
        <name>ATP</name>
        <dbReference type="ChEBI" id="CHEBI:30616"/>
    </ligand>
</feature>
<sequence>MGLRESENIRVIVRVRPLDERELRRGEDENISCVRANTVQVAEQNGKGKGQKSVAYQFDRCFGPECTQELLFEECGVLPLLDHVLEGYSSTIFAYGPTGSGKTYTITGSVDRILRNGSGDVSDGIVIRSVEALFSKIRSLQRDGLQFKIRASCVEIYNESVLDLFKYRKGSRDKQHLPVKFDTMRGCFFVQDLSYGKCASEEEILKLYMKALKNRSVAGHELNRDSSRSHALLTLYVDSMEKQEDGIVTRHGKISFVDLAGSERLEYSKSEGSTLKETGAINKSIFTLGKVISSLCDRKRTKVPYRDSKLTQLLMDSLGGTSLTIMLACISPSNTNLSESVRTLEYASRAKNIKNKPVVLLDQQQSMVKELQKEIEALRAENRALKQALLSKSNGDVSVLREGTSMSAPEHEKEVSAHGSGSSRSMRHSMTDFPEIDLHRSESVISFPSPKRKQFLASPKAAQEAHPISFNSSKTARHEDSWMPSIHKESLPTTDHLSSREDKYARERAIMKDLDDMAKFSYFDDRTPKYGSKRRDSSEGGAYGLRSQADSSRGTKDVHQRRVLQVGRGKKSTRFEKESSRARRPLEFEREGLSRLEDAGKLNYFSDDMKPSRSSSVASTPGFSRSSSTVDSRPTSDLLHQHLFPRSVPHAQPAAGDEAPSWFSESRRFSNSSMSSERGAATSFEPASPKSVMTGHASALRLSPKVTLPSAEQDSSPKSIRSQVNWTRPQSPDREQRLLDEALDEVLSHARGASRHPPAPQPEPQTRSHGQAEEWIKLLNPLAALDFDKGSSSWETELNQMMQTISTRDSSSSLSHLPAAPADRVRPLSGKKPPLVPRQEPPVESSISEASRTFDQYRERARRLEDVSSRHAHAAGKSYAPPERIRESLRNESDRGEVTWTSRRCERLTMSDADASTSSDENSTFDALMRNLEQSRAKAQQARKSILEKKAQWENKIV</sequence>
<evidence type="ECO:0000256" key="3">
    <source>
        <dbReference type="ARBA" id="ARBA00022840"/>
    </source>
</evidence>
<evidence type="ECO:0000256" key="5">
    <source>
        <dbReference type="RuleBase" id="RU000394"/>
    </source>
</evidence>
<evidence type="ECO:0000259" key="8">
    <source>
        <dbReference type="PROSITE" id="PS50067"/>
    </source>
</evidence>
<feature type="region of interest" description="Disordered" evidence="7">
    <location>
        <begin position="864"/>
        <end position="892"/>
    </location>
</feature>
<evidence type="ECO:0000313" key="9">
    <source>
        <dbReference type="EMBL" id="CAE2314042.1"/>
    </source>
</evidence>
<dbReference type="InterPro" id="IPR019821">
    <property type="entry name" value="Kinesin_motor_CS"/>
</dbReference>
<dbReference type="InterPro" id="IPR027640">
    <property type="entry name" value="Kinesin-like_fam"/>
</dbReference>
<protein>
    <recommendedName>
        <fullName evidence="5">Kinesin-like protein</fullName>
    </recommendedName>
</protein>
<dbReference type="PRINTS" id="PR00380">
    <property type="entry name" value="KINESINHEAVY"/>
</dbReference>